<evidence type="ECO:0000256" key="4">
    <source>
        <dbReference type="ARBA" id="ARBA00022989"/>
    </source>
</evidence>
<accession>A0A0J9WAU8</accession>
<evidence type="ECO:0000256" key="1">
    <source>
        <dbReference type="ARBA" id="ARBA00004141"/>
    </source>
</evidence>
<dbReference type="Gene3D" id="1.20.1740.10">
    <property type="entry name" value="Amino acid/polyamine transporter I"/>
    <property type="match status" value="1"/>
</dbReference>
<evidence type="ECO:0000313" key="8">
    <source>
        <dbReference type="Proteomes" id="UP000009097"/>
    </source>
</evidence>
<dbReference type="GO" id="GO:0016020">
    <property type="term" value="C:membrane"/>
    <property type="evidence" value="ECO:0007669"/>
    <property type="project" value="UniProtKB-SubCell"/>
</dbReference>
<dbReference type="AlphaFoldDB" id="A0A0J9WAU8"/>
<evidence type="ECO:0000256" key="6">
    <source>
        <dbReference type="SAM" id="Phobius"/>
    </source>
</evidence>
<reference evidence="7" key="2">
    <citation type="journal article" date="2010" name="Nature">
        <title>Comparative genomics reveals mobile pathogenicity chromosomes in Fusarium.</title>
        <authorList>
            <person name="Ma L.J."/>
            <person name="van der Does H.C."/>
            <person name="Borkovich K.A."/>
            <person name="Coleman J.J."/>
            <person name="Daboussi M.J."/>
            <person name="Di Pietro A."/>
            <person name="Dufresne M."/>
            <person name="Freitag M."/>
            <person name="Grabherr M."/>
            <person name="Henrissat B."/>
            <person name="Houterman P.M."/>
            <person name="Kang S."/>
            <person name="Shim W.B."/>
            <person name="Woloshuk C."/>
            <person name="Xie X."/>
            <person name="Xu J.R."/>
            <person name="Antoniw J."/>
            <person name="Baker S.E."/>
            <person name="Bluhm B.H."/>
            <person name="Breakspear A."/>
            <person name="Brown D.W."/>
            <person name="Butchko R.A."/>
            <person name="Chapman S."/>
            <person name="Coulson R."/>
            <person name="Coutinho P.M."/>
            <person name="Danchin E.G."/>
            <person name="Diener A."/>
            <person name="Gale L.R."/>
            <person name="Gardiner D.M."/>
            <person name="Goff S."/>
            <person name="Hammond-Kosack K.E."/>
            <person name="Hilburn K."/>
            <person name="Hua-Van A."/>
            <person name="Jonkers W."/>
            <person name="Kazan K."/>
            <person name="Kodira C.D."/>
            <person name="Koehrsen M."/>
            <person name="Kumar L."/>
            <person name="Lee Y.H."/>
            <person name="Li L."/>
            <person name="Manners J.M."/>
            <person name="Miranda-Saavedra D."/>
            <person name="Mukherjee M."/>
            <person name="Park G."/>
            <person name="Park J."/>
            <person name="Park S.Y."/>
            <person name="Proctor R.H."/>
            <person name="Regev A."/>
            <person name="Ruiz-Roldan M.C."/>
            <person name="Sain D."/>
            <person name="Sakthikumar S."/>
            <person name="Sykes S."/>
            <person name="Schwartz D.C."/>
            <person name="Turgeon B.G."/>
            <person name="Wapinski I."/>
            <person name="Yoder O."/>
            <person name="Young S."/>
            <person name="Zeng Q."/>
            <person name="Zhou S."/>
            <person name="Galagan J."/>
            <person name="Cuomo C.A."/>
            <person name="Kistler H.C."/>
            <person name="Rep M."/>
        </authorList>
    </citation>
    <scope>NUCLEOTIDE SEQUENCE [LARGE SCALE GENOMIC DNA]</scope>
    <source>
        <strain evidence="7">4287</strain>
    </source>
</reference>
<protein>
    <recommendedName>
        <fullName evidence="9">Choline transport protein</fullName>
    </recommendedName>
</protein>
<feature type="transmembrane region" description="Helical" evidence="6">
    <location>
        <begin position="219"/>
        <end position="237"/>
    </location>
</feature>
<keyword evidence="3 6" id="KW-0812">Transmembrane</keyword>
<name>A0A0J9WAU8_FUSO4</name>
<sequence length="1013" mass="111186">MSLAPGLANGGPGGLIYGFTFVWIGNLSVFSTLCELVSIAPTSGGQYHWVAMLAPRSCSKFLSYITGWLTLAGWQGTCAASSYLTGTMLQGVIVFMVPSYTAQTWQGTLIAWLLILIAIFVNTVISSMLPKLEGMILILHIVGFFAVLISLVTFGANGDAEHIFLEFRNTGGWSTQGLSWCVGLLGSVYSFVGVDCSFHMCEEVKNPSVAVPRSIMTSIVINGSMGLAIIIAMLYGATDIDKAISSATGYPSIEIIYQATGSMGGTAAITSFIITMSVSCLIGTIAATSRVFWSFARDHGLPFWPTLSQVNSWTGVPVWAIGITSIISCLLALINIGSTAVYNAIISIAVSSLYSSYLMAASLLLYRRVGKGFKLPDPSAFPALADTGAGEGQTLAWGRWHVPEQSGSRQRHHSEQQRRLQSDVISLLRSLPKAQAREMLQQLRDNADLPTVLSSMQGSADSMMRPSDLRTARAILPPTGSAIEFELRAQNNTVHPKVLPLNISSLMGLLQRRNNDRMRSALSNAANSLPSVFQSNSDCLQLTKPRHSSASSQVLVPRPFLSGQYCDSRLEKLRISYWTKVPVSNKLAATLISFDIETDHKIMGLFGADVFLEDLVECRQIFCSSFLVNAVLCLACQEYTAIKPHINLIRPAAFREAEMLWQGEGSDGSLVSLAAMGIFSAACIFEGKDKTGQEVATILRQEAERLGVCKSSASSSTTATLDLGSPELVRATSQIAWGAYNWLTYVISSRNQAYLNRTITGSMSSSIIANPSDFLRLYQSPGILRIGICHTQVIHVIWAQRSLTHAISDETPISERVPLAFAEGKYRKLLEWASALWSDMKRVEHCTSDLIIFQCYHVSCRRGHDISPVHRNTSDSHPKAIYAASINQLKDLVFSYRANYPEASFTSYFNPGLFTLSLALLEDLQDPLWRYYFYICAFLSMAMQKDAIAARETQEHLQEIEQSAQHHAAANEAFTSFIFDPVFSITSEAQVHAMADRFEEMVLFNEFIERDFT</sequence>
<dbReference type="Pfam" id="PF13520">
    <property type="entry name" value="AA_permease_2"/>
    <property type="match status" value="1"/>
</dbReference>
<evidence type="ECO:0000256" key="3">
    <source>
        <dbReference type="ARBA" id="ARBA00022692"/>
    </source>
</evidence>
<dbReference type="InterPro" id="IPR002293">
    <property type="entry name" value="AA/rel_permease1"/>
</dbReference>
<dbReference type="EMBL" id="DS231747">
    <property type="protein sequence ID" value="KNB20504.1"/>
    <property type="molecule type" value="Genomic_DNA"/>
</dbReference>
<keyword evidence="4 6" id="KW-1133">Transmembrane helix</keyword>
<feature type="transmembrane region" description="Helical" evidence="6">
    <location>
        <begin position="104"/>
        <end position="125"/>
    </location>
</feature>
<feature type="transmembrane region" description="Helical" evidence="6">
    <location>
        <begin position="15"/>
        <end position="40"/>
    </location>
</feature>
<dbReference type="RefSeq" id="XP_018258549.1">
    <property type="nucleotide sequence ID" value="XM_018397536.1"/>
</dbReference>
<gene>
    <name evidence="7" type="ORF">FOXG_17529</name>
</gene>
<evidence type="ECO:0000256" key="5">
    <source>
        <dbReference type="ARBA" id="ARBA00023136"/>
    </source>
</evidence>
<keyword evidence="5 6" id="KW-0472">Membrane</keyword>
<feature type="transmembrane region" description="Helical" evidence="6">
    <location>
        <begin position="340"/>
        <end position="366"/>
    </location>
</feature>
<dbReference type="GO" id="GO:0022857">
    <property type="term" value="F:transmembrane transporter activity"/>
    <property type="evidence" value="ECO:0007669"/>
    <property type="project" value="InterPro"/>
</dbReference>
<proteinExistence type="predicted"/>
<dbReference type="PANTHER" id="PTHR45649:SF1">
    <property type="entry name" value="TRANSPORTER, PUTATIVE (EUROFUNG)-RELATED"/>
    <property type="match status" value="1"/>
</dbReference>
<dbReference type="PANTHER" id="PTHR45649">
    <property type="entry name" value="AMINO-ACID PERMEASE BAT1"/>
    <property type="match status" value="1"/>
</dbReference>
<keyword evidence="2" id="KW-0813">Transport</keyword>
<feature type="transmembrane region" description="Helical" evidence="6">
    <location>
        <begin position="267"/>
        <end position="293"/>
    </location>
</feature>
<evidence type="ECO:0000256" key="2">
    <source>
        <dbReference type="ARBA" id="ARBA00022448"/>
    </source>
</evidence>
<dbReference type="KEGG" id="fox:FOXG_17529"/>
<reference evidence="7" key="1">
    <citation type="submission" date="2007-04" db="EMBL/GenBank/DDBJ databases">
        <authorList>
            <consortium name="The Broad Institute Genome Sequencing Platform"/>
            <person name="Birren B."/>
            <person name="Lander E."/>
            <person name="Galagan J."/>
            <person name="Nusbaum C."/>
            <person name="Devon K."/>
            <person name="Ma L.-J."/>
            <person name="Jaffe D."/>
            <person name="Butler J."/>
            <person name="Alvarez P."/>
            <person name="Gnerre S."/>
            <person name="Grabherr M."/>
            <person name="Kleber M."/>
            <person name="Mauceli E."/>
            <person name="Brockman W."/>
            <person name="MacCallum I.A."/>
            <person name="Young S."/>
            <person name="LaButti K."/>
            <person name="DeCaprio D."/>
            <person name="Crawford M."/>
            <person name="Koehrsen M."/>
            <person name="Engels R."/>
            <person name="Montgomery P."/>
            <person name="Pearson M."/>
            <person name="Howarth C."/>
            <person name="Larson L."/>
            <person name="White J."/>
            <person name="O'Leary S."/>
            <person name="Kodira C."/>
            <person name="Zeng Q."/>
            <person name="Yandava C."/>
            <person name="Alvarado L."/>
            <person name="Kistler C."/>
            <person name="Shim W.-B."/>
            <person name="Kang S."/>
            <person name="Woloshuk C."/>
        </authorList>
    </citation>
    <scope>NUCLEOTIDE SEQUENCE</scope>
    <source>
        <strain evidence="7">4287</strain>
    </source>
</reference>
<dbReference type="OrthoDB" id="407298at2759"/>
<feature type="transmembrane region" description="Helical" evidence="6">
    <location>
        <begin position="137"/>
        <end position="157"/>
    </location>
</feature>
<evidence type="ECO:0000313" key="7">
    <source>
        <dbReference type="EMBL" id="KNB20504.1"/>
    </source>
</evidence>
<organism evidence="7 8">
    <name type="scientific">Fusarium oxysporum f. sp. lycopersici (strain 4287 / CBS 123668 / FGSC 9935 / NRRL 34936)</name>
    <name type="common">Fusarium vascular wilt of tomato</name>
    <dbReference type="NCBI Taxonomy" id="426428"/>
    <lineage>
        <taxon>Eukaryota</taxon>
        <taxon>Fungi</taxon>
        <taxon>Dikarya</taxon>
        <taxon>Ascomycota</taxon>
        <taxon>Pezizomycotina</taxon>
        <taxon>Sordariomycetes</taxon>
        <taxon>Hypocreomycetidae</taxon>
        <taxon>Hypocreales</taxon>
        <taxon>Nectriaceae</taxon>
        <taxon>Fusarium</taxon>
        <taxon>Fusarium oxysporum species complex</taxon>
    </lineage>
</organism>
<dbReference type="Proteomes" id="UP000009097">
    <property type="component" value="Unassembled WGS sequence"/>
</dbReference>
<evidence type="ECO:0008006" key="9">
    <source>
        <dbReference type="Google" id="ProtNLM"/>
    </source>
</evidence>
<feature type="transmembrane region" description="Helical" evidence="6">
    <location>
        <begin position="61"/>
        <end position="84"/>
    </location>
</feature>
<feature type="transmembrane region" description="Helical" evidence="6">
    <location>
        <begin position="313"/>
        <end position="334"/>
    </location>
</feature>
<dbReference type="GeneID" id="28958282"/>
<dbReference type="VEuPathDB" id="FungiDB:FOXG_17529"/>
<comment type="subcellular location">
    <subcellularLocation>
        <location evidence="1">Membrane</location>
        <topology evidence="1">Multi-pass membrane protein</topology>
    </subcellularLocation>
</comment>